<organism evidence="7 8">
    <name type="scientific">Halomarina salina</name>
    <dbReference type="NCBI Taxonomy" id="1872699"/>
    <lineage>
        <taxon>Archaea</taxon>
        <taxon>Methanobacteriati</taxon>
        <taxon>Methanobacteriota</taxon>
        <taxon>Stenosarchaea group</taxon>
        <taxon>Halobacteria</taxon>
        <taxon>Halobacteriales</taxon>
        <taxon>Natronomonadaceae</taxon>
        <taxon>Halomarina</taxon>
    </lineage>
</organism>
<feature type="transmembrane region" description="Helical" evidence="6">
    <location>
        <begin position="12"/>
        <end position="31"/>
    </location>
</feature>
<feature type="transmembrane region" description="Helical" evidence="6">
    <location>
        <begin position="278"/>
        <end position="296"/>
    </location>
</feature>
<proteinExistence type="predicted"/>
<feature type="transmembrane region" description="Helical" evidence="6">
    <location>
        <begin position="98"/>
        <end position="120"/>
    </location>
</feature>
<dbReference type="PANTHER" id="PTHR30482:SF10">
    <property type="entry name" value="HIGH-AFFINITY BRANCHED-CHAIN AMINO ACID TRANSPORT PROTEIN BRAE"/>
    <property type="match status" value="1"/>
</dbReference>
<accession>A0ABD5RSH0</accession>
<keyword evidence="8" id="KW-1185">Reference proteome</keyword>
<evidence type="ECO:0000256" key="6">
    <source>
        <dbReference type="SAM" id="Phobius"/>
    </source>
</evidence>
<feature type="transmembrane region" description="Helical" evidence="6">
    <location>
        <begin position="208"/>
        <end position="230"/>
    </location>
</feature>
<dbReference type="EMBL" id="JBHSQH010000002">
    <property type="protein sequence ID" value="MFC5973535.1"/>
    <property type="molecule type" value="Genomic_DNA"/>
</dbReference>
<evidence type="ECO:0000256" key="3">
    <source>
        <dbReference type="ARBA" id="ARBA00022692"/>
    </source>
</evidence>
<keyword evidence="4 6" id="KW-1133">Transmembrane helix</keyword>
<dbReference type="PANTHER" id="PTHR30482">
    <property type="entry name" value="HIGH-AFFINITY BRANCHED-CHAIN AMINO ACID TRANSPORT SYSTEM PERMEASE"/>
    <property type="match status" value="1"/>
</dbReference>
<gene>
    <name evidence="7" type="ORF">ACFPYI_19570</name>
</gene>
<evidence type="ECO:0000256" key="2">
    <source>
        <dbReference type="ARBA" id="ARBA00022475"/>
    </source>
</evidence>
<keyword evidence="5 6" id="KW-0472">Membrane</keyword>
<reference evidence="7 8" key="1">
    <citation type="journal article" date="2019" name="Int. J. Syst. Evol. Microbiol.">
        <title>The Global Catalogue of Microorganisms (GCM) 10K type strain sequencing project: providing services to taxonomists for standard genome sequencing and annotation.</title>
        <authorList>
            <consortium name="The Broad Institute Genomics Platform"/>
            <consortium name="The Broad Institute Genome Sequencing Center for Infectious Disease"/>
            <person name="Wu L."/>
            <person name="Ma J."/>
        </authorList>
    </citation>
    <scope>NUCLEOTIDE SEQUENCE [LARGE SCALE GENOMIC DNA]</scope>
    <source>
        <strain evidence="7 8">CGMCC 1.12543</strain>
    </source>
</reference>
<dbReference type="Proteomes" id="UP001596099">
    <property type="component" value="Unassembled WGS sequence"/>
</dbReference>
<evidence type="ECO:0000256" key="4">
    <source>
        <dbReference type="ARBA" id="ARBA00022989"/>
    </source>
</evidence>
<keyword evidence="2" id="KW-1003">Cell membrane</keyword>
<evidence type="ECO:0000256" key="1">
    <source>
        <dbReference type="ARBA" id="ARBA00004651"/>
    </source>
</evidence>
<dbReference type="RefSeq" id="WP_247420497.1">
    <property type="nucleotide sequence ID" value="NZ_JALLGW010000003.1"/>
</dbReference>
<feature type="transmembrane region" description="Helical" evidence="6">
    <location>
        <begin position="67"/>
        <end position="86"/>
    </location>
</feature>
<dbReference type="InterPro" id="IPR043428">
    <property type="entry name" value="LivM-like"/>
</dbReference>
<keyword evidence="3 6" id="KW-0812">Transmembrane</keyword>
<dbReference type="InterPro" id="IPR001851">
    <property type="entry name" value="ABC_transp_permease"/>
</dbReference>
<dbReference type="AlphaFoldDB" id="A0ABD5RSH0"/>
<protein>
    <submittedName>
        <fullName evidence="7">Branched-chain amino acid ABC transporter permease</fullName>
    </submittedName>
</protein>
<comment type="subcellular location">
    <subcellularLocation>
        <location evidence="1">Cell membrane</location>
        <topology evidence="1">Multi-pass membrane protein</topology>
    </subcellularLocation>
</comment>
<feature type="transmembrane region" description="Helical" evidence="6">
    <location>
        <begin position="236"/>
        <end position="266"/>
    </location>
</feature>
<dbReference type="GO" id="GO:0005886">
    <property type="term" value="C:plasma membrane"/>
    <property type="evidence" value="ECO:0007669"/>
    <property type="project" value="UniProtKB-SubCell"/>
</dbReference>
<dbReference type="CDD" id="cd06581">
    <property type="entry name" value="TM_PBP1_LivM_like"/>
    <property type="match status" value="1"/>
</dbReference>
<comment type="caution">
    <text evidence="7">The sequence shown here is derived from an EMBL/GenBank/DDBJ whole genome shotgun (WGS) entry which is preliminary data.</text>
</comment>
<evidence type="ECO:0000256" key="5">
    <source>
        <dbReference type="ARBA" id="ARBA00023136"/>
    </source>
</evidence>
<evidence type="ECO:0000313" key="8">
    <source>
        <dbReference type="Proteomes" id="UP001596099"/>
    </source>
</evidence>
<name>A0ABD5RSH0_9EURY</name>
<feature type="transmembrane region" description="Helical" evidence="6">
    <location>
        <begin position="156"/>
        <end position="175"/>
    </location>
</feature>
<sequence>MVDLPPIDDRRTFYGIIVVAALVLATGPVSLTPYGMKVVYFLFMYAALAYAWNFLSGYTGYGTFGPFAFIGLGAYATAVQVVYLNLAWPLALVGTTAFVAVFALVLGVILLRISGIYFAIATLLVAEGLRQGVLIETTYLKGSIGLNVAPLTNTEAYFAFMVLAFACLVLTYETATSRFGLRMLAVREDEQALSTIGVNPLRYKLSAFVVHGVLTGLAGSLYALSLGFLFPSTVFSISMTITLILLVVLGGIGTVWGPALGALILIPTQEILTQNVSDYHMLAFGVVLIVLILLMPEGLVNELQERGYLPRSRGV</sequence>
<evidence type="ECO:0000313" key="7">
    <source>
        <dbReference type="EMBL" id="MFC5973535.1"/>
    </source>
</evidence>
<dbReference type="Pfam" id="PF02653">
    <property type="entry name" value="BPD_transp_2"/>
    <property type="match status" value="1"/>
</dbReference>
<feature type="transmembrane region" description="Helical" evidence="6">
    <location>
        <begin position="38"/>
        <end position="55"/>
    </location>
</feature>